<dbReference type="Proteomes" id="UP000572268">
    <property type="component" value="Unassembled WGS sequence"/>
</dbReference>
<dbReference type="EMBL" id="JABANN010000253">
    <property type="protein sequence ID" value="KAF4664674.1"/>
    <property type="molecule type" value="Genomic_DNA"/>
</dbReference>
<organism evidence="2 3">
    <name type="scientific">Perkinsus olseni</name>
    <name type="common">Perkinsus atlanticus</name>
    <dbReference type="NCBI Taxonomy" id="32597"/>
    <lineage>
        <taxon>Eukaryota</taxon>
        <taxon>Sar</taxon>
        <taxon>Alveolata</taxon>
        <taxon>Perkinsozoa</taxon>
        <taxon>Perkinsea</taxon>
        <taxon>Perkinsida</taxon>
        <taxon>Perkinsidae</taxon>
        <taxon>Perkinsus</taxon>
    </lineage>
</organism>
<accession>A0A7J6LZK9</accession>
<proteinExistence type="predicted"/>
<comment type="caution">
    <text evidence="2">The sequence shown here is derived from an EMBL/GenBank/DDBJ whole genome shotgun (WGS) entry which is preliminary data.</text>
</comment>
<evidence type="ECO:0000313" key="2">
    <source>
        <dbReference type="EMBL" id="KAF4664674.1"/>
    </source>
</evidence>
<feature type="region of interest" description="Disordered" evidence="1">
    <location>
        <begin position="82"/>
        <end position="112"/>
    </location>
</feature>
<name>A0A7J6LZK9_PEROL</name>
<dbReference type="AlphaFoldDB" id="A0A7J6LZK9"/>
<evidence type="ECO:0000313" key="3">
    <source>
        <dbReference type="Proteomes" id="UP000572268"/>
    </source>
</evidence>
<reference evidence="2 3" key="1">
    <citation type="submission" date="2020-04" db="EMBL/GenBank/DDBJ databases">
        <title>Perkinsus olseni comparative genomics.</title>
        <authorList>
            <person name="Bogema D.R."/>
        </authorList>
    </citation>
    <scope>NUCLEOTIDE SEQUENCE [LARGE SCALE GENOMIC DNA]</scope>
    <source>
        <strain evidence="2">ATCC PRA-31</strain>
    </source>
</reference>
<evidence type="ECO:0000256" key="1">
    <source>
        <dbReference type="SAM" id="MobiDB-lite"/>
    </source>
</evidence>
<sequence>MSIPRDHYERLREYTALLELKQIELTAEQERLEKHHSEELRQRQAVYSKNLHEVHHLLRRELERNHELEKICQSFQQQNEELKAAVEGESTPVDEEREALELSDGGQGCSTEPSELVEVERYKLPAVEECPITIRELKENLHHVILDSHAGSQNTLVDDKVCLLKVELAKYERSIVNKWIEEERRRNLEQGVGAGSVLCLLAMPKGIEAVISSNKAKGFKLARLCGMFKAKRDETSTEDLLKRLACTKQRVQELQEWKVAFLAEWNLERHRLKADLEEAIRSSGEKHDELWGIQEEPEAEEEPWALDEELERQFDIRF</sequence>
<gene>
    <name evidence="2" type="ORF">FOL46_004106</name>
</gene>
<protein>
    <submittedName>
        <fullName evidence="2">Uncharacterized protein</fullName>
    </submittedName>
</protein>